<dbReference type="AlphaFoldDB" id="A0A7K4MPE7"/>
<evidence type="ECO:0000256" key="1">
    <source>
        <dbReference type="SAM" id="Phobius"/>
    </source>
</evidence>
<evidence type="ECO:0000313" key="3">
    <source>
        <dbReference type="Proteomes" id="UP000523105"/>
    </source>
</evidence>
<protein>
    <submittedName>
        <fullName evidence="2">Uncharacterized protein</fullName>
    </submittedName>
</protein>
<feature type="non-terminal residue" evidence="2">
    <location>
        <position position="1"/>
    </location>
</feature>
<comment type="caution">
    <text evidence="2">The sequence shown here is derived from an EMBL/GenBank/DDBJ whole genome shotgun (WGS) entry which is preliminary data.</text>
</comment>
<gene>
    <name evidence="2" type="ORF">HX837_03065</name>
</gene>
<dbReference type="Proteomes" id="UP000523105">
    <property type="component" value="Unassembled WGS sequence"/>
</dbReference>
<proteinExistence type="predicted"/>
<name>A0A7K4MPE7_9ARCH</name>
<organism evidence="2 3">
    <name type="scientific">Marine Group I thaumarchaeote</name>
    <dbReference type="NCBI Taxonomy" id="2511932"/>
    <lineage>
        <taxon>Archaea</taxon>
        <taxon>Nitrososphaerota</taxon>
        <taxon>Marine Group I</taxon>
    </lineage>
</organism>
<sequence>CDTTISRNNIKLLEADATKMRYEHYTDSTKDISLFINVGGGIYTVGTTRKFGIIRPYENINSSLDSTVIKRFLEEKVPVININNIPKLTDLFDLPYPPNNKSQIKMGDLFYSQKKYNLKIILTAFIIAAGTVLFVGIVSHREIKKRMHSSEPESIL</sequence>
<evidence type="ECO:0000313" key="2">
    <source>
        <dbReference type="EMBL" id="NWJ43177.1"/>
    </source>
</evidence>
<reference evidence="2 3" key="1">
    <citation type="journal article" date="2019" name="Environ. Microbiol.">
        <title>Genomics insights into ecotype formation of ammonia-oxidizing archaea in the deep ocean.</title>
        <authorList>
            <person name="Wang Y."/>
            <person name="Huang J.M."/>
            <person name="Cui G.J."/>
            <person name="Nunoura T."/>
            <person name="Takaki Y."/>
            <person name="Li W.L."/>
            <person name="Li J."/>
            <person name="Gao Z.M."/>
            <person name="Takai K."/>
            <person name="Zhang A.Q."/>
            <person name="Stepanauskas R."/>
        </authorList>
    </citation>
    <scope>NUCLEOTIDE SEQUENCE [LARGE SCALE GENOMIC DNA]</scope>
    <source>
        <strain evidence="2 3">L15b</strain>
    </source>
</reference>
<keyword evidence="1" id="KW-0812">Transmembrane</keyword>
<dbReference type="EMBL" id="JACASV010000013">
    <property type="protein sequence ID" value="NWJ43177.1"/>
    <property type="molecule type" value="Genomic_DNA"/>
</dbReference>
<accession>A0A7K4MPE7</accession>
<keyword evidence="1" id="KW-1133">Transmembrane helix</keyword>
<feature type="transmembrane region" description="Helical" evidence="1">
    <location>
        <begin position="116"/>
        <end position="138"/>
    </location>
</feature>
<keyword evidence="1" id="KW-0472">Membrane</keyword>